<evidence type="ECO:0000256" key="1">
    <source>
        <dbReference type="ARBA" id="ARBA00009437"/>
    </source>
</evidence>
<reference evidence="7" key="1">
    <citation type="submission" date="2016-10" db="EMBL/GenBank/DDBJ databases">
        <authorList>
            <person name="Varghese N."/>
            <person name="Submissions S."/>
        </authorList>
    </citation>
    <scope>NUCLEOTIDE SEQUENCE [LARGE SCALE GENOMIC DNA]</scope>
    <source>
        <strain evidence="7">DSM 21620</strain>
    </source>
</reference>
<dbReference type="InterPro" id="IPR005119">
    <property type="entry name" value="LysR_subst-bd"/>
</dbReference>
<evidence type="ECO:0000256" key="2">
    <source>
        <dbReference type="ARBA" id="ARBA00023015"/>
    </source>
</evidence>
<gene>
    <name evidence="6" type="ORF">SAMN05421663_10968</name>
</gene>
<dbReference type="GO" id="GO:0003700">
    <property type="term" value="F:DNA-binding transcription factor activity"/>
    <property type="evidence" value="ECO:0007669"/>
    <property type="project" value="InterPro"/>
</dbReference>
<dbReference type="SUPFAM" id="SSF46785">
    <property type="entry name" value="Winged helix' DNA-binding domain"/>
    <property type="match status" value="1"/>
</dbReference>
<dbReference type="AlphaFoldDB" id="A0A1G6TVJ4"/>
<comment type="similarity">
    <text evidence="1">Belongs to the LysR transcriptional regulatory family.</text>
</comment>
<dbReference type="STRING" id="361279.SAMN05421663_10968"/>
<name>A0A1G6TVJ4_9BACI</name>
<dbReference type="Proteomes" id="UP000198666">
    <property type="component" value="Unassembled WGS sequence"/>
</dbReference>
<dbReference type="InterPro" id="IPR036388">
    <property type="entry name" value="WH-like_DNA-bd_sf"/>
</dbReference>
<dbReference type="PANTHER" id="PTHR30126">
    <property type="entry name" value="HTH-TYPE TRANSCRIPTIONAL REGULATOR"/>
    <property type="match status" value="1"/>
</dbReference>
<evidence type="ECO:0000256" key="4">
    <source>
        <dbReference type="ARBA" id="ARBA00023163"/>
    </source>
</evidence>
<dbReference type="InterPro" id="IPR036390">
    <property type="entry name" value="WH_DNA-bd_sf"/>
</dbReference>
<keyword evidence="7" id="KW-1185">Reference proteome</keyword>
<dbReference type="Gene3D" id="3.40.190.290">
    <property type="match status" value="1"/>
</dbReference>
<evidence type="ECO:0000256" key="3">
    <source>
        <dbReference type="ARBA" id="ARBA00023125"/>
    </source>
</evidence>
<keyword evidence="3 6" id="KW-0238">DNA-binding</keyword>
<proteinExistence type="inferred from homology"/>
<evidence type="ECO:0000313" key="6">
    <source>
        <dbReference type="EMBL" id="SDD33061.1"/>
    </source>
</evidence>
<dbReference type="EMBL" id="FMZB01000009">
    <property type="protein sequence ID" value="SDD33061.1"/>
    <property type="molecule type" value="Genomic_DNA"/>
</dbReference>
<dbReference type="CDD" id="cd05466">
    <property type="entry name" value="PBP2_LTTR_substrate"/>
    <property type="match status" value="1"/>
</dbReference>
<dbReference type="SUPFAM" id="SSF53850">
    <property type="entry name" value="Periplasmic binding protein-like II"/>
    <property type="match status" value="1"/>
</dbReference>
<dbReference type="OrthoDB" id="9803735at2"/>
<evidence type="ECO:0000259" key="5">
    <source>
        <dbReference type="PROSITE" id="PS50931"/>
    </source>
</evidence>
<accession>A0A1G6TVJ4</accession>
<keyword evidence="2" id="KW-0805">Transcription regulation</keyword>
<protein>
    <submittedName>
        <fullName evidence="6">DNA-binding transcriptional regulator, LysR family</fullName>
    </submittedName>
</protein>
<dbReference type="GO" id="GO:0000976">
    <property type="term" value="F:transcription cis-regulatory region binding"/>
    <property type="evidence" value="ECO:0007669"/>
    <property type="project" value="TreeGrafter"/>
</dbReference>
<keyword evidence="4" id="KW-0804">Transcription</keyword>
<dbReference type="InterPro" id="IPR000847">
    <property type="entry name" value="LysR_HTH_N"/>
</dbReference>
<organism evidence="6 7">
    <name type="scientific">Terribacillus halophilus</name>
    <dbReference type="NCBI Taxonomy" id="361279"/>
    <lineage>
        <taxon>Bacteria</taxon>
        <taxon>Bacillati</taxon>
        <taxon>Bacillota</taxon>
        <taxon>Bacilli</taxon>
        <taxon>Bacillales</taxon>
        <taxon>Bacillaceae</taxon>
        <taxon>Terribacillus</taxon>
    </lineage>
</organism>
<sequence>MHINHLKTFTVAADTLNFTKTAQRLDYAQSSVTAQIKALEKAYGVELFQRLGKRIYLTEAGIKMQSYAERILALHDEMSREFDEGMEEKGTILIGACESQCIYRLPKLLRFIRSRYPQVQVVLKPVPSSKTSEQMLQKGELDLAFIMDRDQQYDFLESVSLFQEDIVLIGSANHPLSVQSSAALSEVMQHPLILTEKGCSYRTELEQVLEEQNLHLENIIEFGSIEAIKQCVKAGLGFSYLPLMTVRNELESGELSSIRIDAPINQPITKLLWHKDKRMTKVVQDVIDFSIKHIG</sequence>
<dbReference type="RefSeq" id="WP_093728066.1">
    <property type="nucleotide sequence ID" value="NZ_FMZB01000009.1"/>
</dbReference>
<dbReference type="PROSITE" id="PS50931">
    <property type="entry name" value="HTH_LYSR"/>
    <property type="match status" value="1"/>
</dbReference>
<dbReference type="PANTHER" id="PTHR30126:SF100">
    <property type="entry name" value="LYSR-FAMILY TRANSCRIPTIONAL REGULATOR"/>
    <property type="match status" value="1"/>
</dbReference>
<dbReference type="Pfam" id="PF00126">
    <property type="entry name" value="HTH_1"/>
    <property type="match status" value="1"/>
</dbReference>
<dbReference type="Gene3D" id="1.10.10.10">
    <property type="entry name" value="Winged helix-like DNA-binding domain superfamily/Winged helix DNA-binding domain"/>
    <property type="match status" value="1"/>
</dbReference>
<feature type="domain" description="HTH lysR-type" evidence="5">
    <location>
        <begin position="1"/>
        <end position="58"/>
    </location>
</feature>
<evidence type="ECO:0000313" key="7">
    <source>
        <dbReference type="Proteomes" id="UP000198666"/>
    </source>
</evidence>
<dbReference type="PRINTS" id="PR00039">
    <property type="entry name" value="HTHLYSR"/>
</dbReference>
<dbReference type="Pfam" id="PF03466">
    <property type="entry name" value="LysR_substrate"/>
    <property type="match status" value="1"/>
</dbReference>